<reference evidence="3" key="1">
    <citation type="submission" date="2020-06" db="EMBL/GenBank/DDBJ databases">
        <authorList>
            <person name="Li T."/>
            <person name="Hu X."/>
            <person name="Zhang T."/>
            <person name="Song X."/>
            <person name="Zhang H."/>
            <person name="Dai N."/>
            <person name="Sheng W."/>
            <person name="Hou X."/>
            <person name="Wei L."/>
        </authorList>
    </citation>
    <scope>NUCLEOTIDE SEQUENCE</scope>
    <source>
        <strain evidence="3">K16</strain>
        <tissue evidence="3">Leaf</tissue>
    </source>
</reference>
<keyword evidence="1" id="KW-0472">Membrane</keyword>
<sequence length="417" mass="46703">MALVSAFLEILQRPTIGDMMFELMVFMAPIWVAVLVGVLVGWAWKPKWANLNVDFVDSTANKGGTKKSVMVLPQFAASIPSLSSLKRQMPAWISDFGLEKENSSVSSVSSADYSSSKLENEKSSLVNADDLKHLHNLVEEKDGGPAWIQMMDRSTTNMSYQAWREILSRTVYEDATPEMLRDFFWDDEFRLKWDDMLIHAETLEECPTTGTMVVQWVRKFPFFCSDREYIIGRRIWQSGQTYYCVTKGVPCSSVPRRNKPRRVDLYYSSWCIRAAESKRDGRLTACEVLLFHHEDMGIPWEIAKLGVRQGMWGAVKKIDPGLRAYQKHRASGAPLSPSACLAQINTKVMVDSLESLESTSGASEAEPLASVDKPSGRGIPRVLVVGGAIALACTIDRGLLTKAVLFGVARRFTRIGR</sequence>
<dbReference type="Gene3D" id="3.30.530.20">
    <property type="match status" value="1"/>
</dbReference>
<evidence type="ECO:0000313" key="4">
    <source>
        <dbReference type="Proteomes" id="UP001289374"/>
    </source>
</evidence>
<keyword evidence="1" id="KW-1133">Transmembrane helix</keyword>
<dbReference type="GO" id="GO:0008289">
    <property type="term" value="F:lipid binding"/>
    <property type="evidence" value="ECO:0007669"/>
    <property type="project" value="InterPro"/>
</dbReference>
<dbReference type="GO" id="GO:0005737">
    <property type="term" value="C:cytoplasm"/>
    <property type="evidence" value="ECO:0007669"/>
    <property type="project" value="UniProtKB-ARBA"/>
</dbReference>
<dbReference type="InterPro" id="IPR051213">
    <property type="entry name" value="START_lipid_transfer"/>
</dbReference>
<dbReference type="Pfam" id="PF01852">
    <property type="entry name" value="START"/>
    <property type="match status" value="1"/>
</dbReference>
<keyword evidence="1" id="KW-0812">Transmembrane</keyword>
<dbReference type="InterPro" id="IPR023393">
    <property type="entry name" value="START-like_dom_sf"/>
</dbReference>
<dbReference type="PANTHER" id="PTHR19308">
    <property type="entry name" value="PHOSPHATIDYLCHOLINE TRANSFER PROTEIN"/>
    <property type="match status" value="1"/>
</dbReference>
<dbReference type="PANTHER" id="PTHR19308:SF39">
    <property type="entry name" value="PHOSPHATIDYLCHOLINE TRANSFER PROTEIN"/>
    <property type="match status" value="1"/>
</dbReference>
<dbReference type="AlphaFoldDB" id="A0AAE2BWB9"/>
<dbReference type="InterPro" id="IPR002913">
    <property type="entry name" value="START_lipid-bd_dom"/>
</dbReference>
<evidence type="ECO:0000259" key="2">
    <source>
        <dbReference type="PROSITE" id="PS50848"/>
    </source>
</evidence>
<dbReference type="SUPFAM" id="SSF55961">
    <property type="entry name" value="Bet v1-like"/>
    <property type="match status" value="1"/>
</dbReference>
<dbReference type="EMBL" id="JACGWL010000006">
    <property type="protein sequence ID" value="KAK4400236.1"/>
    <property type="molecule type" value="Genomic_DNA"/>
</dbReference>
<comment type="caution">
    <text evidence="3">The sequence shown here is derived from an EMBL/GenBank/DDBJ whole genome shotgun (WGS) entry which is preliminary data.</text>
</comment>
<dbReference type="PROSITE" id="PS50848">
    <property type="entry name" value="START"/>
    <property type="match status" value="1"/>
</dbReference>
<dbReference type="FunFam" id="3.30.530.20:FF:000006">
    <property type="entry name" value="StAR-related lipid transfer protein 7, mitochondrial"/>
    <property type="match status" value="1"/>
</dbReference>
<protein>
    <recommendedName>
        <fullName evidence="2">START domain-containing protein</fullName>
    </recommendedName>
</protein>
<name>A0AAE2BWB9_9LAMI</name>
<reference evidence="3" key="2">
    <citation type="journal article" date="2024" name="Plant">
        <title>Genomic evolution and insights into agronomic trait innovations of Sesamum species.</title>
        <authorList>
            <person name="Miao H."/>
            <person name="Wang L."/>
            <person name="Qu L."/>
            <person name="Liu H."/>
            <person name="Sun Y."/>
            <person name="Le M."/>
            <person name="Wang Q."/>
            <person name="Wei S."/>
            <person name="Zheng Y."/>
            <person name="Lin W."/>
            <person name="Duan Y."/>
            <person name="Cao H."/>
            <person name="Xiong S."/>
            <person name="Wang X."/>
            <person name="Wei L."/>
            <person name="Li C."/>
            <person name="Ma Q."/>
            <person name="Ju M."/>
            <person name="Zhao R."/>
            <person name="Li G."/>
            <person name="Mu C."/>
            <person name="Tian Q."/>
            <person name="Mei H."/>
            <person name="Zhang T."/>
            <person name="Gao T."/>
            <person name="Zhang H."/>
        </authorList>
    </citation>
    <scope>NUCLEOTIDE SEQUENCE</scope>
    <source>
        <strain evidence="3">K16</strain>
    </source>
</reference>
<accession>A0AAE2BWB9</accession>
<gene>
    <name evidence="3" type="ORF">Sango_1129700</name>
</gene>
<dbReference type="Proteomes" id="UP001289374">
    <property type="component" value="Unassembled WGS sequence"/>
</dbReference>
<feature type="transmembrane region" description="Helical" evidence="1">
    <location>
        <begin position="21"/>
        <end position="44"/>
    </location>
</feature>
<evidence type="ECO:0000313" key="3">
    <source>
        <dbReference type="EMBL" id="KAK4400236.1"/>
    </source>
</evidence>
<organism evidence="3 4">
    <name type="scientific">Sesamum angolense</name>
    <dbReference type="NCBI Taxonomy" id="2727404"/>
    <lineage>
        <taxon>Eukaryota</taxon>
        <taxon>Viridiplantae</taxon>
        <taxon>Streptophyta</taxon>
        <taxon>Embryophyta</taxon>
        <taxon>Tracheophyta</taxon>
        <taxon>Spermatophyta</taxon>
        <taxon>Magnoliopsida</taxon>
        <taxon>eudicotyledons</taxon>
        <taxon>Gunneridae</taxon>
        <taxon>Pentapetalae</taxon>
        <taxon>asterids</taxon>
        <taxon>lamiids</taxon>
        <taxon>Lamiales</taxon>
        <taxon>Pedaliaceae</taxon>
        <taxon>Sesamum</taxon>
    </lineage>
</organism>
<keyword evidence="4" id="KW-1185">Reference proteome</keyword>
<proteinExistence type="predicted"/>
<feature type="domain" description="START" evidence="2">
    <location>
        <begin position="145"/>
        <end position="327"/>
    </location>
</feature>
<evidence type="ECO:0000256" key="1">
    <source>
        <dbReference type="SAM" id="Phobius"/>
    </source>
</evidence>
<dbReference type="CDD" id="cd08870">
    <property type="entry name" value="START_STARD2_7-like"/>
    <property type="match status" value="1"/>
</dbReference>